<accession>A0A4Y9ZKZ8</accession>
<dbReference type="Proteomes" id="UP000298061">
    <property type="component" value="Unassembled WGS sequence"/>
</dbReference>
<comment type="caution">
    <text evidence="1">The sequence shown here is derived from an EMBL/GenBank/DDBJ whole genome shotgun (WGS) entry which is preliminary data.</text>
</comment>
<sequence length="237" mass="25122">MPAVCSFAGPGAEVFALPHKDGDFATAADALKNTLHGIDVLVNPSVGQNAEMDNLLMEAASAARVCAYLHVVTSDDQAADPQRSAASPALRPDEGSKNMQIISIHAGLCMENVLSDILLSPFYRSSPCFLPSGTIRVPARRTPYTSALDLGRTLAELSILAMTSPARVSAIIHVAGDVVSGAQISEMVHCLQNGGTMVVIERDGTLRVEDGGADNELVNPGERSWKWKKVQDVLTEV</sequence>
<protein>
    <recommendedName>
        <fullName evidence="3">NmrA-like domain-containing protein</fullName>
    </recommendedName>
</protein>
<dbReference type="OrthoDB" id="5283654at2759"/>
<proteinExistence type="predicted"/>
<name>A0A4Y9ZKZ8_9AGAM</name>
<gene>
    <name evidence="1" type="ORF">EWM64_g9101</name>
</gene>
<evidence type="ECO:0008006" key="3">
    <source>
        <dbReference type="Google" id="ProtNLM"/>
    </source>
</evidence>
<evidence type="ECO:0000313" key="2">
    <source>
        <dbReference type="Proteomes" id="UP000298061"/>
    </source>
</evidence>
<dbReference type="AlphaFoldDB" id="A0A4Y9ZKZ8"/>
<reference evidence="1 2" key="1">
    <citation type="submission" date="2019-02" db="EMBL/GenBank/DDBJ databases">
        <title>Genome sequencing of the rare red list fungi Hericium alpestre (H. flagellum).</title>
        <authorList>
            <person name="Buettner E."/>
            <person name="Kellner H."/>
        </authorList>
    </citation>
    <scope>NUCLEOTIDE SEQUENCE [LARGE SCALE GENOMIC DNA]</scope>
    <source>
        <strain evidence="1 2">DSM 108284</strain>
    </source>
</reference>
<dbReference type="EMBL" id="SFCI01001808">
    <property type="protein sequence ID" value="TFY74910.1"/>
    <property type="molecule type" value="Genomic_DNA"/>
</dbReference>
<organism evidence="1 2">
    <name type="scientific">Hericium alpestre</name>
    <dbReference type="NCBI Taxonomy" id="135208"/>
    <lineage>
        <taxon>Eukaryota</taxon>
        <taxon>Fungi</taxon>
        <taxon>Dikarya</taxon>
        <taxon>Basidiomycota</taxon>
        <taxon>Agaricomycotina</taxon>
        <taxon>Agaricomycetes</taxon>
        <taxon>Russulales</taxon>
        <taxon>Hericiaceae</taxon>
        <taxon>Hericium</taxon>
    </lineage>
</organism>
<keyword evidence="2" id="KW-1185">Reference proteome</keyword>
<evidence type="ECO:0000313" key="1">
    <source>
        <dbReference type="EMBL" id="TFY74910.1"/>
    </source>
</evidence>